<accession>A0A6J4JU19</accession>
<dbReference type="AlphaFoldDB" id="A0A6J4JU19"/>
<protein>
    <submittedName>
        <fullName evidence="1">Uncharacterized protein</fullName>
    </submittedName>
</protein>
<sequence>MISPINDEAVLALMSVVTVMAHESLMVRVLPVRTAAWYDKTTPTFADALGFVRGLFQRVTDRLAHAA</sequence>
<proteinExistence type="predicted"/>
<evidence type="ECO:0000313" key="1">
    <source>
        <dbReference type="EMBL" id="CAA9287493.1"/>
    </source>
</evidence>
<reference evidence="1" key="1">
    <citation type="submission" date="2020-02" db="EMBL/GenBank/DDBJ databases">
        <authorList>
            <person name="Meier V. D."/>
        </authorList>
    </citation>
    <scope>NUCLEOTIDE SEQUENCE</scope>
    <source>
        <strain evidence="1">AVDCRST_MAG93</strain>
    </source>
</reference>
<gene>
    <name evidence="1" type="ORF">AVDCRST_MAG93-3650</name>
</gene>
<dbReference type="EMBL" id="CADCTR010001241">
    <property type="protein sequence ID" value="CAA9287493.1"/>
    <property type="molecule type" value="Genomic_DNA"/>
</dbReference>
<organism evidence="1">
    <name type="scientific">uncultured Chloroflexia bacterium</name>
    <dbReference type="NCBI Taxonomy" id="1672391"/>
    <lineage>
        <taxon>Bacteria</taxon>
        <taxon>Bacillati</taxon>
        <taxon>Chloroflexota</taxon>
        <taxon>Chloroflexia</taxon>
        <taxon>environmental samples</taxon>
    </lineage>
</organism>
<name>A0A6J4JU19_9CHLR</name>